<dbReference type="AlphaFoldDB" id="A0AAU9AGI4"/>
<sequence>MKIAQSLLALAVGLLAVGAQAAEPKVRFKVHTDTAPSTPAAAAAPAATAAVKPAAAPAAAAPALSAATVAAPAGGARAPWQGASVSAQSVPAVYLAEWKKAKNRDRCAPLALVGAEKEAGLKVRRASFSDGWAVAYDAPDQRSAFGIAGTGLDIDGKGYRFPNNLSWSDGSKVSYGLEGGTGPGYLGYLEVAGQRCLYNIWSARGQKHLESLLLSLRKVQTP</sequence>
<evidence type="ECO:0000313" key="2">
    <source>
        <dbReference type="EMBL" id="BAV96018.1"/>
    </source>
</evidence>
<dbReference type="GeneID" id="83066754"/>
<feature type="chain" id="PRO_5043717505" evidence="1">
    <location>
        <begin position="22"/>
        <end position="222"/>
    </location>
</feature>
<organism evidence="2 3">
    <name type="scientific">Lysobacter enzymogenes</name>
    <dbReference type="NCBI Taxonomy" id="69"/>
    <lineage>
        <taxon>Bacteria</taxon>
        <taxon>Pseudomonadati</taxon>
        <taxon>Pseudomonadota</taxon>
        <taxon>Gammaproteobacteria</taxon>
        <taxon>Lysobacterales</taxon>
        <taxon>Lysobacteraceae</taxon>
        <taxon>Lysobacter</taxon>
    </lineage>
</organism>
<keyword evidence="1" id="KW-0732">Signal</keyword>
<name>A0AAU9AGI4_LYSEN</name>
<dbReference type="RefSeq" id="WP_096376536.1">
    <property type="nucleotide sequence ID" value="NZ_AP014940.1"/>
</dbReference>
<accession>A0AAU9AGI4</accession>
<feature type="signal peptide" evidence="1">
    <location>
        <begin position="1"/>
        <end position="21"/>
    </location>
</feature>
<gene>
    <name evidence="2" type="ORF">LEN_0531</name>
</gene>
<dbReference type="Proteomes" id="UP000218824">
    <property type="component" value="Chromosome"/>
</dbReference>
<evidence type="ECO:0000256" key="1">
    <source>
        <dbReference type="SAM" id="SignalP"/>
    </source>
</evidence>
<dbReference type="KEGG" id="lem:LEN_0531"/>
<dbReference type="EMBL" id="AP014940">
    <property type="protein sequence ID" value="BAV96018.1"/>
    <property type="molecule type" value="Genomic_DNA"/>
</dbReference>
<evidence type="ECO:0000313" key="3">
    <source>
        <dbReference type="Proteomes" id="UP000218824"/>
    </source>
</evidence>
<proteinExistence type="predicted"/>
<protein>
    <submittedName>
        <fullName evidence="2">Uncharacterized protein</fullName>
    </submittedName>
</protein>
<reference evidence="2 3" key="1">
    <citation type="journal article" date="2017" name="DNA Res.">
        <title>Complete genome sequence and expression profile of the commercial lytic enzyme producer Lysobacter enzymogenes M497-1.</title>
        <authorList>
            <person name="Takami H."/>
            <person name="Toyoda A."/>
            <person name="Uchiyama I."/>
            <person name="Itoh T."/>
            <person name="Takaki Y."/>
            <person name="Arai W."/>
            <person name="Nishi S."/>
            <person name="Kawai M."/>
            <person name="Shinya K."/>
            <person name="Ikeda H."/>
        </authorList>
    </citation>
    <scope>NUCLEOTIDE SEQUENCE [LARGE SCALE GENOMIC DNA]</scope>
    <source>
        <strain evidence="2 3">M497-1</strain>
    </source>
</reference>